<proteinExistence type="predicted"/>
<evidence type="ECO:0000313" key="2">
    <source>
        <dbReference type="Proteomes" id="UP001177670"/>
    </source>
</evidence>
<dbReference type="AlphaFoldDB" id="A0AA40GGA8"/>
<organism evidence="1 2">
    <name type="scientific">Melipona bicolor</name>
    <dbReference type="NCBI Taxonomy" id="60889"/>
    <lineage>
        <taxon>Eukaryota</taxon>
        <taxon>Metazoa</taxon>
        <taxon>Ecdysozoa</taxon>
        <taxon>Arthropoda</taxon>
        <taxon>Hexapoda</taxon>
        <taxon>Insecta</taxon>
        <taxon>Pterygota</taxon>
        <taxon>Neoptera</taxon>
        <taxon>Endopterygota</taxon>
        <taxon>Hymenoptera</taxon>
        <taxon>Apocrita</taxon>
        <taxon>Aculeata</taxon>
        <taxon>Apoidea</taxon>
        <taxon>Anthophila</taxon>
        <taxon>Apidae</taxon>
        <taxon>Melipona</taxon>
    </lineage>
</organism>
<name>A0AA40GGA8_9HYME</name>
<sequence length="105" mass="12635">MESVGLHGAEVLTWTRDGRPDRTKRKCGNECKGKQHWNEMEDRQCRVCDKGEENIHHILKECKKTRCDIEEREFLKENRFGNNEKNIERKKNVMMVVLRLYRNCK</sequence>
<dbReference type="Proteomes" id="UP001177670">
    <property type="component" value="Unassembled WGS sequence"/>
</dbReference>
<accession>A0AA40GGA8</accession>
<reference evidence="1" key="1">
    <citation type="submission" date="2021-10" db="EMBL/GenBank/DDBJ databases">
        <title>Melipona bicolor Genome sequencing and assembly.</title>
        <authorList>
            <person name="Araujo N.S."/>
            <person name="Arias M.C."/>
        </authorList>
    </citation>
    <scope>NUCLEOTIDE SEQUENCE</scope>
    <source>
        <strain evidence="1">USP_2M_L1-L4_2017</strain>
        <tissue evidence="1">Whole body</tissue>
    </source>
</reference>
<comment type="caution">
    <text evidence="1">The sequence shown here is derived from an EMBL/GenBank/DDBJ whole genome shotgun (WGS) entry which is preliminary data.</text>
</comment>
<protein>
    <submittedName>
        <fullName evidence="1">Uncharacterized protein</fullName>
    </submittedName>
</protein>
<evidence type="ECO:0000313" key="1">
    <source>
        <dbReference type="EMBL" id="KAK1137321.1"/>
    </source>
</evidence>
<gene>
    <name evidence="1" type="ORF">K0M31_001833</name>
</gene>
<keyword evidence="2" id="KW-1185">Reference proteome</keyword>
<dbReference type="EMBL" id="JAHYIQ010000001">
    <property type="protein sequence ID" value="KAK1137321.1"/>
    <property type="molecule type" value="Genomic_DNA"/>
</dbReference>